<dbReference type="PANTHER" id="PTHR10196:SF67">
    <property type="entry name" value="SEDOHEPTULOKINASE"/>
    <property type="match status" value="1"/>
</dbReference>
<evidence type="ECO:0000256" key="1">
    <source>
        <dbReference type="ARBA" id="ARBA00009156"/>
    </source>
</evidence>
<feature type="domain" description="Carbohydrate kinase FGGY N-terminal" evidence="5">
    <location>
        <begin position="331"/>
        <end position="493"/>
    </location>
</feature>
<evidence type="ECO:0000313" key="7">
    <source>
        <dbReference type="Proteomes" id="UP000294530"/>
    </source>
</evidence>
<protein>
    <recommendedName>
        <fullName evidence="5">Carbohydrate kinase FGGY N-terminal domain-containing protein</fullName>
    </recommendedName>
</protein>
<dbReference type="GO" id="GO:0003677">
    <property type="term" value="F:DNA binding"/>
    <property type="evidence" value="ECO:0007669"/>
    <property type="project" value="InterPro"/>
</dbReference>
<name>A0A976ILT9_BRELC</name>
<evidence type="ECO:0000259" key="5">
    <source>
        <dbReference type="Pfam" id="PF00370"/>
    </source>
</evidence>
<dbReference type="GO" id="GO:0005829">
    <property type="term" value="C:cytosol"/>
    <property type="evidence" value="ECO:0007669"/>
    <property type="project" value="TreeGrafter"/>
</dbReference>
<dbReference type="GO" id="GO:0006313">
    <property type="term" value="P:DNA transposition"/>
    <property type="evidence" value="ECO:0007669"/>
    <property type="project" value="InterPro"/>
</dbReference>
<reference evidence="6 7" key="1">
    <citation type="journal article" date="2021" name="Genome Biol.">
        <title>AFLAP: assembly-free linkage analysis pipeline using k-mers from genome sequencing data.</title>
        <authorList>
            <person name="Fletcher K."/>
            <person name="Zhang L."/>
            <person name="Gil J."/>
            <person name="Han R."/>
            <person name="Cavanaugh K."/>
            <person name="Michelmore R."/>
        </authorList>
    </citation>
    <scope>NUCLEOTIDE SEQUENCE [LARGE SCALE GENOMIC DNA]</scope>
    <source>
        <strain evidence="6 7">SF5</strain>
    </source>
</reference>
<dbReference type="Gene3D" id="3.30.420.40">
    <property type="match status" value="2"/>
</dbReference>
<dbReference type="InterPro" id="IPR043129">
    <property type="entry name" value="ATPase_NBD"/>
</dbReference>
<dbReference type="PANTHER" id="PTHR10196">
    <property type="entry name" value="SUGAR KINASE"/>
    <property type="match status" value="1"/>
</dbReference>
<evidence type="ECO:0000313" key="6">
    <source>
        <dbReference type="EMBL" id="TDH74160.1"/>
    </source>
</evidence>
<dbReference type="Pfam" id="PF00370">
    <property type="entry name" value="FGGY_N"/>
    <property type="match status" value="1"/>
</dbReference>
<dbReference type="SUPFAM" id="SSF53067">
    <property type="entry name" value="Actin-like ATPase domain"/>
    <property type="match status" value="2"/>
</dbReference>
<gene>
    <name evidence="6" type="ORF">CCR75_008259</name>
</gene>
<keyword evidence="2" id="KW-0808">Transferase</keyword>
<dbReference type="Proteomes" id="UP000294530">
    <property type="component" value="Unassembled WGS sequence"/>
</dbReference>
<dbReference type="RefSeq" id="XP_067823658.1">
    <property type="nucleotide sequence ID" value="XM_067966313.1"/>
</dbReference>
<keyword evidence="3" id="KW-0418">Kinase</keyword>
<dbReference type="FunFam" id="3.30.420.40:FF:000111">
    <property type="entry name" value="Sedoheptulokinase"/>
    <property type="match status" value="1"/>
</dbReference>
<dbReference type="GO" id="GO:0006071">
    <property type="term" value="P:glycerol metabolic process"/>
    <property type="evidence" value="ECO:0007669"/>
    <property type="project" value="TreeGrafter"/>
</dbReference>
<dbReference type="AlphaFoldDB" id="A0A976ILT9"/>
<dbReference type="GO" id="GO:0004803">
    <property type="term" value="F:transposase activity"/>
    <property type="evidence" value="ECO:0007669"/>
    <property type="project" value="InterPro"/>
</dbReference>
<dbReference type="InterPro" id="IPR018484">
    <property type="entry name" value="FGGY_N"/>
</dbReference>
<dbReference type="CDD" id="cd07777">
    <property type="entry name" value="ASKHA_NBD_FGGY_SHK"/>
    <property type="match status" value="1"/>
</dbReference>
<evidence type="ECO:0000256" key="3">
    <source>
        <dbReference type="ARBA" id="ARBA00022777"/>
    </source>
</evidence>
<feature type="region of interest" description="Disordered" evidence="4">
    <location>
        <begin position="1"/>
        <end position="37"/>
    </location>
</feature>
<keyword evidence="7" id="KW-1185">Reference proteome</keyword>
<accession>A0A976ILT9</accession>
<comment type="similarity">
    <text evidence="1">Belongs to the FGGY kinase family.</text>
</comment>
<comment type="caution">
    <text evidence="6">The sequence shown here is derived from an EMBL/GenBank/DDBJ whole genome shotgun (WGS) entry which is preliminary data.</text>
</comment>
<dbReference type="KEGG" id="blac:94351984"/>
<dbReference type="GeneID" id="94351984"/>
<dbReference type="GO" id="GO:0050277">
    <property type="term" value="F:sedoheptulokinase activity"/>
    <property type="evidence" value="ECO:0007669"/>
    <property type="project" value="TreeGrafter"/>
</dbReference>
<dbReference type="EMBL" id="SHOA02000009">
    <property type="protein sequence ID" value="TDH74160.1"/>
    <property type="molecule type" value="Genomic_DNA"/>
</dbReference>
<organism evidence="6 7">
    <name type="scientific">Bremia lactucae</name>
    <name type="common">Lettuce downy mildew</name>
    <dbReference type="NCBI Taxonomy" id="4779"/>
    <lineage>
        <taxon>Eukaryota</taxon>
        <taxon>Sar</taxon>
        <taxon>Stramenopiles</taxon>
        <taxon>Oomycota</taxon>
        <taxon>Peronosporomycetes</taxon>
        <taxon>Peronosporales</taxon>
        <taxon>Peronosporaceae</taxon>
        <taxon>Bremia</taxon>
    </lineage>
</organism>
<dbReference type="OrthoDB" id="10264182at2759"/>
<proteinExistence type="inferred from homology"/>
<sequence>MKAAAVAGTTATTTDSQRASSLASQSSSRSSASDVSIESIEAAQDTAESARWRNQQRTKYSVKQKRELIALAKTVGVRDVCRMEGVPRRTLRHWLNDAEKITSFEGLDSRKSIGRCGCRELVPFGRKLSCFLKQGQQEGKEMTSSHMMNFIRQNHQQWLESYMASKKSPESGHAALARLCQRFVERHGMIHVATDSDAMVSSYKGASVTASRELSLIEDHPLMFGLDIGTTAIKCVVVRADNKLTVAMVTVSLRDVMELGPHKNTPGVQKVDQILIAVQRAVAKLPEKALQRVISIGICGQMHGILWWCSRAVHESAERLLTTQGIKKWDDKSDDAVWTELVTWQDQRCSSLFLQACRETIGTSTGMGSSSRLATGYGLATFAHVLEHAPRMLVGMDACGTIQDFVAFVLCGHQLPSEAFIDTTDAHSWGGFDLSTHAWDSKVLQTLRIPAAMLPSVKKPGTCIGHTSAGCTGFGLPIELPVYVPMGDHPCSVLAAVTKQASSEARLTLVNIGTSAQVAMILSKSDALKLSVEETTGFEVRPFLFENYYVGVAASLSGGNIFAWFVRQWQQWIEEIGLTSVYNGDEEQIYARLIELGLRCQDTQLVIKPTLLGERADPDASGKIQNLRMNNWSMGDISAALCRGLIDNLFEMIPKALQLMMSSQLMIGTGNALVKNELLQRFLLHHLAQPSNFHVQTAVDAAVGASLSSSLQGGRYAV</sequence>
<evidence type="ECO:0000256" key="2">
    <source>
        <dbReference type="ARBA" id="ARBA00022679"/>
    </source>
</evidence>
<evidence type="ECO:0000256" key="4">
    <source>
        <dbReference type="SAM" id="MobiDB-lite"/>
    </source>
</evidence>